<proteinExistence type="predicted"/>
<protein>
    <recommendedName>
        <fullName evidence="1">Ketopantoate reductase N-terminal domain-containing protein</fullName>
    </recommendedName>
</protein>
<evidence type="ECO:0000313" key="2">
    <source>
        <dbReference type="EMBL" id="GAA1293988.1"/>
    </source>
</evidence>
<dbReference type="InterPro" id="IPR036291">
    <property type="entry name" value="NAD(P)-bd_dom_sf"/>
</dbReference>
<dbReference type="Gene3D" id="3.40.50.720">
    <property type="entry name" value="NAD(P)-binding Rossmann-like Domain"/>
    <property type="match status" value="1"/>
</dbReference>
<dbReference type="SUPFAM" id="SSF51735">
    <property type="entry name" value="NAD(P)-binding Rossmann-fold domains"/>
    <property type="match status" value="1"/>
</dbReference>
<accession>A0ABN1XC64</accession>
<organism evidence="2 3">
    <name type="scientific">Streptomyces javensis</name>
    <dbReference type="NCBI Taxonomy" id="114698"/>
    <lineage>
        <taxon>Bacteria</taxon>
        <taxon>Bacillati</taxon>
        <taxon>Actinomycetota</taxon>
        <taxon>Actinomycetes</taxon>
        <taxon>Kitasatosporales</taxon>
        <taxon>Streptomycetaceae</taxon>
        <taxon>Streptomyces</taxon>
        <taxon>Streptomyces violaceusniger group</taxon>
    </lineage>
</organism>
<dbReference type="Proteomes" id="UP001500282">
    <property type="component" value="Unassembled WGS sequence"/>
</dbReference>
<reference evidence="2 3" key="1">
    <citation type="journal article" date="2019" name="Int. J. Syst. Evol. Microbiol.">
        <title>The Global Catalogue of Microorganisms (GCM) 10K type strain sequencing project: providing services to taxonomists for standard genome sequencing and annotation.</title>
        <authorList>
            <consortium name="The Broad Institute Genomics Platform"/>
            <consortium name="The Broad Institute Genome Sequencing Center for Infectious Disease"/>
            <person name="Wu L."/>
            <person name="Ma J."/>
        </authorList>
    </citation>
    <scope>NUCLEOTIDE SEQUENCE [LARGE SCALE GENOMIC DNA]</scope>
    <source>
        <strain evidence="2 3">JCM 11448</strain>
    </source>
</reference>
<sequence>MKLLVYGAGVLGSLFAARMYEAGHHVSLLARGERLASLCEHGVQLAEAGSQAIRRVPIPVVEHPDGAYDLITVLVRAHQVDAVLESLAPVEGDVLFLHNWAAGPESLGAVIGDNRVLLGFPTAAGTMDGDVVRYRKTTAMTRRVAMPIGESDGRTTQRLQRIVRTFRAAGINAKAEPRIDTWLKTHAAFEVPLGQAVHAAGGPAALAADPDAVRAMLHQMRCNLAAMGTRPVPRAFGALRTLPQGFLVAGLRAFLKSPAAVQSSLNNLSPATAAEMERLAEQIRTRAGTP</sequence>
<dbReference type="Pfam" id="PF02558">
    <property type="entry name" value="ApbA"/>
    <property type="match status" value="1"/>
</dbReference>
<evidence type="ECO:0000313" key="3">
    <source>
        <dbReference type="Proteomes" id="UP001500282"/>
    </source>
</evidence>
<evidence type="ECO:0000259" key="1">
    <source>
        <dbReference type="Pfam" id="PF02558"/>
    </source>
</evidence>
<comment type="caution">
    <text evidence="2">The sequence shown here is derived from an EMBL/GenBank/DDBJ whole genome shotgun (WGS) entry which is preliminary data.</text>
</comment>
<gene>
    <name evidence="2" type="ORF">GCM10009579_70120</name>
</gene>
<name>A0ABN1XC64_9ACTN</name>
<dbReference type="EMBL" id="BAAAIH010000055">
    <property type="protein sequence ID" value="GAA1293988.1"/>
    <property type="molecule type" value="Genomic_DNA"/>
</dbReference>
<keyword evidence="3" id="KW-1185">Reference proteome</keyword>
<dbReference type="InterPro" id="IPR013332">
    <property type="entry name" value="KPR_N"/>
</dbReference>
<feature type="domain" description="Ketopantoate reductase N-terminal" evidence="1">
    <location>
        <begin position="4"/>
        <end position="131"/>
    </location>
</feature>